<keyword evidence="2" id="KW-0805">Transcription regulation</keyword>
<feature type="compositionally biased region" description="Polar residues" evidence="6">
    <location>
        <begin position="1"/>
        <end position="20"/>
    </location>
</feature>
<protein>
    <recommendedName>
        <fullName evidence="7">Zn(2)-C6 fungal-type domain-containing protein</fullName>
    </recommendedName>
</protein>
<dbReference type="CDD" id="cd12148">
    <property type="entry name" value="fungal_TF_MHR"/>
    <property type="match status" value="1"/>
</dbReference>
<evidence type="ECO:0000259" key="7">
    <source>
        <dbReference type="PROSITE" id="PS00463"/>
    </source>
</evidence>
<dbReference type="GO" id="GO:0000976">
    <property type="term" value="F:transcription cis-regulatory region binding"/>
    <property type="evidence" value="ECO:0007669"/>
    <property type="project" value="TreeGrafter"/>
</dbReference>
<feature type="compositionally biased region" description="Polar residues" evidence="6">
    <location>
        <begin position="169"/>
        <end position="179"/>
    </location>
</feature>
<feature type="domain" description="Zn(2)-C6 fungal-type" evidence="7">
    <location>
        <begin position="36"/>
        <end position="68"/>
    </location>
</feature>
<keyword evidence="9" id="KW-1185">Reference proteome</keyword>
<reference evidence="8" key="1">
    <citation type="journal article" date="2023" name="Mol. Phylogenet. Evol.">
        <title>Genome-scale phylogeny and comparative genomics of the fungal order Sordariales.</title>
        <authorList>
            <person name="Hensen N."/>
            <person name="Bonometti L."/>
            <person name="Westerberg I."/>
            <person name="Brannstrom I.O."/>
            <person name="Guillou S."/>
            <person name="Cros-Aarteil S."/>
            <person name="Calhoun S."/>
            <person name="Haridas S."/>
            <person name="Kuo A."/>
            <person name="Mondo S."/>
            <person name="Pangilinan J."/>
            <person name="Riley R."/>
            <person name="LaButti K."/>
            <person name="Andreopoulos B."/>
            <person name="Lipzen A."/>
            <person name="Chen C."/>
            <person name="Yan M."/>
            <person name="Daum C."/>
            <person name="Ng V."/>
            <person name="Clum A."/>
            <person name="Steindorff A."/>
            <person name="Ohm R.A."/>
            <person name="Martin F."/>
            <person name="Silar P."/>
            <person name="Natvig D.O."/>
            <person name="Lalanne C."/>
            <person name="Gautier V."/>
            <person name="Ament-Velasquez S.L."/>
            <person name="Kruys A."/>
            <person name="Hutchinson M.I."/>
            <person name="Powell A.J."/>
            <person name="Barry K."/>
            <person name="Miller A.N."/>
            <person name="Grigoriev I.V."/>
            <person name="Debuchy R."/>
            <person name="Gladieux P."/>
            <person name="Hiltunen Thoren M."/>
            <person name="Johannesson H."/>
        </authorList>
    </citation>
    <scope>NUCLEOTIDE SEQUENCE</scope>
    <source>
        <strain evidence="8">CBS 955.72</strain>
    </source>
</reference>
<reference evidence="8" key="2">
    <citation type="submission" date="2023-06" db="EMBL/GenBank/DDBJ databases">
        <authorList>
            <consortium name="Lawrence Berkeley National Laboratory"/>
            <person name="Haridas S."/>
            <person name="Hensen N."/>
            <person name="Bonometti L."/>
            <person name="Westerberg I."/>
            <person name="Brannstrom I.O."/>
            <person name="Guillou S."/>
            <person name="Cros-Aarteil S."/>
            <person name="Calhoun S."/>
            <person name="Kuo A."/>
            <person name="Mondo S."/>
            <person name="Pangilinan J."/>
            <person name="Riley R."/>
            <person name="Labutti K."/>
            <person name="Andreopoulos B."/>
            <person name="Lipzen A."/>
            <person name="Chen C."/>
            <person name="Yanf M."/>
            <person name="Daum C."/>
            <person name="Ng V."/>
            <person name="Clum A."/>
            <person name="Steindorff A."/>
            <person name="Ohm R."/>
            <person name="Martin F."/>
            <person name="Silar P."/>
            <person name="Natvig D."/>
            <person name="Lalanne C."/>
            <person name="Gautier V."/>
            <person name="Ament-Velasquez S.L."/>
            <person name="Kruys A."/>
            <person name="Hutchinson M.I."/>
            <person name="Powell A.J."/>
            <person name="Barry K."/>
            <person name="Miller A.N."/>
            <person name="Grigoriev I.V."/>
            <person name="Debuchy R."/>
            <person name="Gladieux P."/>
            <person name="Thoren M.H."/>
            <person name="Johannesson H."/>
        </authorList>
    </citation>
    <scope>NUCLEOTIDE SEQUENCE</scope>
    <source>
        <strain evidence="8">CBS 955.72</strain>
    </source>
</reference>
<dbReference type="InterPro" id="IPR036864">
    <property type="entry name" value="Zn2-C6_fun-type_DNA-bd_sf"/>
</dbReference>
<comment type="subcellular location">
    <subcellularLocation>
        <location evidence="1">Nucleus</location>
    </subcellularLocation>
</comment>
<evidence type="ECO:0000256" key="2">
    <source>
        <dbReference type="ARBA" id="ARBA00023015"/>
    </source>
</evidence>
<evidence type="ECO:0000256" key="5">
    <source>
        <dbReference type="ARBA" id="ARBA00023242"/>
    </source>
</evidence>
<dbReference type="Proteomes" id="UP001275084">
    <property type="component" value="Unassembled WGS sequence"/>
</dbReference>
<keyword evidence="3" id="KW-0238">DNA-binding</keyword>
<gene>
    <name evidence="8" type="ORF">B0T25DRAFT_69883</name>
</gene>
<name>A0AAJ0ML98_9PEZI</name>
<evidence type="ECO:0000256" key="4">
    <source>
        <dbReference type="ARBA" id="ARBA00023163"/>
    </source>
</evidence>
<feature type="compositionally biased region" description="Low complexity" evidence="6">
    <location>
        <begin position="144"/>
        <end position="156"/>
    </location>
</feature>
<dbReference type="AlphaFoldDB" id="A0AAJ0ML98"/>
<keyword evidence="5" id="KW-0539">Nucleus</keyword>
<dbReference type="InterPro" id="IPR051089">
    <property type="entry name" value="prtT"/>
</dbReference>
<accession>A0AAJ0ML98</accession>
<evidence type="ECO:0000313" key="9">
    <source>
        <dbReference type="Proteomes" id="UP001275084"/>
    </source>
</evidence>
<dbReference type="GO" id="GO:0005634">
    <property type="term" value="C:nucleus"/>
    <property type="evidence" value="ECO:0007669"/>
    <property type="project" value="UniProtKB-SubCell"/>
</dbReference>
<dbReference type="PROSITE" id="PS00463">
    <property type="entry name" value="ZN2_CY6_FUNGAL_1"/>
    <property type="match status" value="1"/>
</dbReference>
<dbReference type="InterPro" id="IPR001138">
    <property type="entry name" value="Zn2Cys6_DnaBD"/>
</dbReference>
<comment type="caution">
    <text evidence="8">The sequence shown here is derived from an EMBL/GenBank/DDBJ whole genome shotgun (WGS) entry which is preliminary data.</text>
</comment>
<evidence type="ECO:0000256" key="1">
    <source>
        <dbReference type="ARBA" id="ARBA00004123"/>
    </source>
</evidence>
<dbReference type="PANTHER" id="PTHR31845">
    <property type="entry name" value="FINGER DOMAIN PROTEIN, PUTATIVE-RELATED"/>
    <property type="match status" value="1"/>
</dbReference>
<dbReference type="GO" id="GO:0008270">
    <property type="term" value="F:zinc ion binding"/>
    <property type="evidence" value="ECO:0007669"/>
    <property type="project" value="InterPro"/>
</dbReference>
<feature type="compositionally biased region" description="Polar residues" evidence="6">
    <location>
        <begin position="102"/>
        <end position="135"/>
    </location>
</feature>
<proteinExistence type="predicted"/>
<evidence type="ECO:0000313" key="8">
    <source>
        <dbReference type="EMBL" id="KAK3364624.1"/>
    </source>
</evidence>
<feature type="region of interest" description="Disordered" evidence="6">
    <location>
        <begin position="1"/>
        <end position="33"/>
    </location>
</feature>
<feature type="region of interest" description="Disordered" evidence="6">
    <location>
        <begin position="69"/>
        <end position="181"/>
    </location>
</feature>
<dbReference type="EMBL" id="JAUIQD010000001">
    <property type="protein sequence ID" value="KAK3364624.1"/>
    <property type="molecule type" value="Genomic_DNA"/>
</dbReference>
<sequence>MSSASPQHNGLQLQQQPSTRKTIRAKSIQTTKWGTACSQCASAKAKCSRQSNSQQSKCERCERLLKQCTNQVHRPRKAREAKPRSLNEARDYGSEEPGEALTPSSGYSPSPSADQRGTSSTCSSPRGGNSMSGRPSPQERRSIARSSSNYSNSSPENPREAGMPYATSHPRSQSRNPSYTGAVESDEELLAVFRNELMPQYPFVLIPSNMSADELNAWRPFLMSTIRMAASFKNAESMRGQMFQIMSYLADHMLLRAEHSIDLLMGVIVVLGWYHYHSMTHTQLNNLLCLAESLMSGLGINQPLFTQSREAITKTNEEKRLLLGLWYLRSVASGHFHMLQPIPFTATMSEYLEGLERDSEERSDDFLVYLVKIQHLSERIVETTTASIGSKAQEATVTKLQNTLRRSAGTLPHQLKSNGTAQP</sequence>
<dbReference type="GO" id="GO:0000981">
    <property type="term" value="F:DNA-binding transcription factor activity, RNA polymerase II-specific"/>
    <property type="evidence" value="ECO:0007669"/>
    <property type="project" value="InterPro"/>
</dbReference>
<evidence type="ECO:0000256" key="6">
    <source>
        <dbReference type="SAM" id="MobiDB-lite"/>
    </source>
</evidence>
<feature type="compositionally biased region" description="Basic and acidic residues" evidence="6">
    <location>
        <begin position="78"/>
        <end position="93"/>
    </location>
</feature>
<dbReference type="SUPFAM" id="SSF57701">
    <property type="entry name" value="Zn2/Cys6 DNA-binding domain"/>
    <property type="match status" value="1"/>
</dbReference>
<organism evidence="8 9">
    <name type="scientific">Lasiosphaeria hispida</name>
    <dbReference type="NCBI Taxonomy" id="260671"/>
    <lineage>
        <taxon>Eukaryota</taxon>
        <taxon>Fungi</taxon>
        <taxon>Dikarya</taxon>
        <taxon>Ascomycota</taxon>
        <taxon>Pezizomycotina</taxon>
        <taxon>Sordariomycetes</taxon>
        <taxon>Sordariomycetidae</taxon>
        <taxon>Sordariales</taxon>
        <taxon>Lasiosphaeriaceae</taxon>
        <taxon>Lasiosphaeria</taxon>
    </lineage>
</organism>
<dbReference type="PANTHER" id="PTHR31845:SF10">
    <property type="entry name" value="ZN(II)2CYS6 TRANSCRIPTION FACTOR (EUROFUNG)"/>
    <property type="match status" value="1"/>
</dbReference>
<evidence type="ECO:0000256" key="3">
    <source>
        <dbReference type="ARBA" id="ARBA00023125"/>
    </source>
</evidence>
<dbReference type="CDD" id="cd00067">
    <property type="entry name" value="GAL4"/>
    <property type="match status" value="1"/>
</dbReference>
<keyword evidence="4" id="KW-0804">Transcription</keyword>